<dbReference type="Gene3D" id="2.40.180.10">
    <property type="entry name" value="Catalase core domain"/>
    <property type="match status" value="1"/>
</dbReference>
<dbReference type="EC" id="1.11.1.6" evidence="11"/>
<feature type="binding site" description="axial binding residue" evidence="10">
    <location>
        <position position="342"/>
    </location>
    <ligand>
        <name>heme</name>
        <dbReference type="ChEBI" id="CHEBI:30413"/>
    </ligand>
    <ligandPart>
        <name>Fe</name>
        <dbReference type="ChEBI" id="CHEBI:18248"/>
    </ligandPart>
</feature>
<protein>
    <recommendedName>
        <fullName evidence="11">Catalase</fullName>
        <ecNumber evidence="11">1.11.1.6</ecNumber>
    </recommendedName>
</protein>
<evidence type="ECO:0000256" key="9">
    <source>
        <dbReference type="PIRSR" id="PIRSR038928-1"/>
    </source>
</evidence>
<evidence type="ECO:0000256" key="7">
    <source>
        <dbReference type="ARBA" id="ARBA00023324"/>
    </source>
</evidence>
<dbReference type="GO" id="GO:0020037">
    <property type="term" value="F:heme binding"/>
    <property type="evidence" value="ECO:0007669"/>
    <property type="project" value="InterPro"/>
</dbReference>
<dbReference type="PROSITE" id="PS51402">
    <property type="entry name" value="CATALASE_3"/>
    <property type="match status" value="1"/>
</dbReference>
<feature type="compositionally biased region" description="Low complexity" evidence="12">
    <location>
        <begin position="8"/>
        <end position="19"/>
    </location>
</feature>
<dbReference type="PANTHER" id="PTHR11465">
    <property type="entry name" value="CATALASE"/>
    <property type="match status" value="1"/>
</dbReference>
<dbReference type="Proteomes" id="UP000250241">
    <property type="component" value="Chromosome"/>
</dbReference>
<dbReference type="Pfam" id="PF06628">
    <property type="entry name" value="Catalase-rel"/>
    <property type="match status" value="1"/>
</dbReference>
<dbReference type="GO" id="GO:0005737">
    <property type="term" value="C:cytoplasm"/>
    <property type="evidence" value="ECO:0007669"/>
    <property type="project" value="TreeGrafter"/>
</dbReference>
<keyword evidence="4 10" id="KW-0479">Metal-binding</keyword>
<comment type="catalytic activity">
    <reaction evidence="8 11">
        <text>2 H2O2 = O2 + 2 H2O</text>
        <dbReference type="Rhea" id="RHEA:20309"/>
        <dbReference type="ChEBI" id="CHEBI:15377"/>
        <dbReference type="ChEBI" id="CHEBI:15379"/>
        <dbReference type="ChEBI" id="CHEBI:16240"/>
        <dbReference type="EC" id="1.11.1.6"/>
    </reaction>
</comment>
<evidence type="ECO:0000256" key="5">
    <source>
        <dbReference type="ARBA" id="ARBA00023002"/>
    </source>
</evidence>
<dbReference type="GO" id="GO:0004096">
    <property type="term" value="F:catalase activity"/>
    <property type="evidence" value="ECO:0007669"/>
    <property type="project" value="UniProtKB-EC"/>
</dbReference>
<evidence type="ECO:0000256" key="1">
    <source>
        <dbReference type="ARBA" id="ARBA00005329"/>
    </source>
</evidence>
<dbReference type="PROSITE" id="PS00438">
    <property type="entry name" value="CATALASE_2"/>
    <property type="match status" value="1"/>
</dbReference>
<dbReference type="Pfam" id="PF00199">
    <property type="entry name" value="Catalase"/>
    <property type="match status" value="1"/>
</dbReference>
<dbReference type="PRINTS" id="PR00067">
    <property type="entry name" value="CATALASE"/>
</dbReference>
<evidence type="ECO:0000256" key="6">
    <source>
        <dbReference type="ARBA" id="ARBA00023004"/>
    </source>
</evidence>
<dbReference type="SUPFAM" id="SSF56634">
    <property type="entry name" value="Heme-dependent catalase-like"/>
    <property type="match status" value="1"/>
</dbReference>
<keyword evidence="7 11" id="KW-0376">Hydrogen peroxide</keyword>
<dbReference type="PANTHER" id="PTHR11465:SF9">
    <property type="entry name" value="CATALASE"/>
    <property type="match status" value="1"/>
</dbReference>
<evidence type="ECO:0000256" key="11">
    <source>
        <dbReference type="RuleBase" id="RU000498"/>
    </source>
</evidence>
<evidence type="ECO:0000256" key="4">
    <source>
        <dbReference type="ARBA" id="ARBA00022723"/>
    </source>
</evidence>
<feature type="active site" evidence="9">
    <location>
        <position position="60"/>
    </location>
</feature>
<keyword evidence="5 11" id="KW-0560">Oxidoreductase</keyword>
<name>A0A2Z5R2X6_9MICC</name>
<dbReference type="GO" id="GO:0046872">
    <property type="term" value="F:metal ion binding"/>
    <property type="evidence" value="ECO:0007669"/>
    <property type="project" value="UniProtKB-KW"/>
</dbReference>
<dbReference type="InterPro" id="IPR040333">
    <property type="entry name" value="Catalase_3"/>
</dbReference>
<dbReference type="RefSeq" id="WP_006887753.1">
    <property type="nucleotide sequence ID" value="NZ_CP068102.1"/>
</dbReference>
<dbReference type="InterPro" id="IPR011614">
    <property type="entry name" value="Catalase_core"/>
</dbReference>
<dbReference type="GeneID" id="93862337"/>
<dbReference type="InterPro" id="IPR002226">
    <property type="entry name" value="Catalase_haem_BS"/>
</dbReference>
<dbReference type="InterPro" id="IPR024708">
    <property type="entry name" value="Catalase_AS"/>
</dbReference>
<dbReference type="PROSITE" id="PS00437">
    <property type="entry name" value="CATALASE_1"/>
    <property type="match status" value="1"/>
</dbReference>
<dbReference type="InterPro" id="IPR020835">
    <property type="entry name" value="Catalase_sf"/>
</dbReference>
<dbReference type="SMART" id="SM01060">
    <property type="entry name" value="Catalase"/>
    <property type="match status" value="1"/>
</dbReference>
<organism evidence="13 14">
    <name type="scientific">Rothia aeria</name>
    <dbReference type="NCBI Taxonomy" id="172042"/>
    <lineage>
        <taxon>Bacteria</taxon>
        <taxon>Bacillati</taxon>
        <taxon>Actinomycetota</taxon>
        <taxon>Actinomycetes</taxon>
        <taxon>Micrococcales</taxon>
        <taxon>Micrococcaceae</taxon>
        <taxon>Rothia</taxon>
    </lineage>
</organism>
<dbReference type="PIRSF" id="PIRSF038928">
    <property type="entry name" value="Catalase_clade1-3"/>
    <property type="match status" value="1"/>
</dbReference>
<evidence type="ECO:0000256" key="8">
    <source>
        <dbReference type="ARBA" id="ARBA00049254"/>
    </source>
</evidence>
<reference evidence="13 14" key="1">
    <citation type="submission" date="2016-10" db="EMBL/GenBank/DDBJ databases">
        <title>Genome sequence of Rothia aeria strain JCM11412.</title>
        <authorList>
            <person name="Nambu T."/>
        </authorList>
    </citation>
    <scope>NUCLEOTIDE SEQUENCE [LARGE SCALE GENOMIC DNA]</scope>
    <source>
        <strain evidence="13 14">JCM 11412</strain>
    </source>
</reference>
<evidence type="ECO:0000256" key="12">
    <source>
        <dbReference type="SAM" id="MobiDB-lite"/>
    </source>
</evidence>
<keyword evidence="3 10" id="KW-0349">Heme</keyword>
<feature type="region of interest" description="Disordered" evidence="12">
    <location>
        <begin position="1"/>
        <end position="24"/>
    </location>
</feature>
<proteinExistence type="inferred from homology"/>
<dbReference type="GO" id="GO:0042542">
    <property type="term" value="P:response to hydrogen peroxide"/>
    <property type="evidence" value="ECO:0007669"/>
    <property type="project" value="TreeGrafter"/>
</dbReference>
<dbReference type="InterPro" id="IPR024711">
    <property type="entry name" value="Catalase_clade1/3"/>
</dbReference>
<dbReference type="AlphaFoldDB" id="A0A2Z5R2X6"/>
<sequence length="499" mass="55979">MTNNPIHPGSFTTTSTGTPVASDDHSLTIGADGPIVLHDAYAVEKLAQFNRERVPERVVHAKGTGAYGYFETTEDVSQYTRAALFQPGVKTELLIRFSTVAGESGSPDTWRDPRGFAVKFYTTEGNYDLVGNNTPIFFIRDAIKFPDFIHSQKRMPGSGLRDHDMQWDFWSLNPATAHQVTWLMGDRGLPRTLRHMDGFGSHTYQWINAEGERFWVKYHFKTEQGNEFFTQAQADEMAGKDADFHRRDLREAIERGDYPAWTLYVQIMPYEEAKTYRINPFDLTKVWPHSDYPLIKVGRMVLDRNPQNFFAEIEQAAFSPSNFVPGIAASPDKMLLGRIFSYPDAHRYRIGTNFAQLPVNAPHAAPVNNYSHDGSMRYNFNDPSVPTYAPNSLGGPHADAARAGEGNWESDGSLVRTAYTLRAEDDDFSQARTLYEVTMDDAQRERLVSNIAGHVGAVRSDEIRERAFTYWDNVHPELGSRVREAVAAAAAPSSCGAAA</sequence>
<keyword evidence="2 11" id="KW-0575">Peroxidase</keyword>
<comment type="cofactor">
    <cofactor evidence="10">
        <name>heme</name>
        <dbReference type="ChEBI" id="CHEBI:30413"/>
    </cofactor>
</comment>
<feature type="active site" evidence="9">
    <location>
        <position position="132"/>
    </location>
</feature>
<dbReference type="InterPro" id="IPR010582">
    <property type="entry name" value="Catalase_immune_responsive"/>
</dbReference>
<keyword evidence="6 10" id="KW-0408">Iron</keyword>
<dbReference type="FunFam" id="2.40.180.10:FF:000001">
    <property type="entry name" value="Catalase"/>
    <property type="match status" value="1"/>
</dbReference>
<comment type="similarity">
    <text evidence="1 11">Belongs to the catalase family.</text>
</comment>
<dbReference type="CDD" id="cd08156">
    <property type="entry name" value="catalase_clade_3"/>
    <property type="match status" value="1"/>
</dbReference>
<dbReference type="GO" id="GO:0042744">
    <property type="term" value="P:hydrogen peroxide catabolic process"/>
    <property type="evidence" value="ECO:0007669"/>
    <property type="project" value="UniProtKB-KW"/>
</dbReference>
<accession>A0A2Z5R2X6</accession>
<evidence type="ECO:0000256" key="2">
    <source>
        <dbReference type="ARBA" id="ARBA00022559"/>
    </source>
</evidence>
<gene>
    <name evidence="13" type="ORF">RA11412_2673</name>
</gene>
<dbReference type="InterPro" id="IPR018028">
    <property type="entry name" value="Catalase"/>
</dbReference>
<dbReference type="KEGG" id="raj:RA11412_2673"/>
<evidence type="ECO:0000313" key="14">
    <source>
        <dbReference type="Proteomes" id="UP000250241"/>
    </source>
</evidence>
<evidence type="ECO:0000256" key="3">
    <source>
        <dbReference type="ARBA" id="ARBA00022617"/>
    </source>
</evidence>
<evidence type="ECO:0000313" key="13">
    <source>
        <dbReference type="EMBL" id="BAV88972.1"/>
    </source>
</evidence>
<evidence type="ECO:0000256" key="10">
    <source>
        <dbReference type="PIRSR" id="PIRSR038928-2"/>
    </source>
</evidence>
<keyword evidence="14" id="KW-1185">Reference proteome</keyword>
<dbReference type="EMBL" id="AP017895">
    <property type="protein sequence ID" value="BAV88972.1"/>
    <property type="molecule type" value="Genomic_DNA"/>
</dbReference>